<dbReference type="GeneID" id="19975527"/>
<evidence type="ECO:0000313" key="1">
    <source>
        <dbReference type="EMBL" id="ETN37198.1"/>
    </source>
</evidence>
<dbReference type="RefSeq" id="XP_008720730.1">
    <property type="nucleotide sequence ID" value="XM_008722508.1"/>
</dbReference>
<organism evidence="1 2">
    <name type="scientific">Cyphellophora europaea (strain CBS 101466)</name>
    <name type="common">Phialophora europaea</name>
    <dbReference type="NCBI Taxonomy" id="1220924"/>
    <lineage>
        <taxon>Eukaryota</taxon>
        <taxon>Fungi</taxon>
        <taxon>Dikarya</taxon>
        <taxon>Ascomycota</taxon>
        <taxon>Pezizomycotina</taxon>
        <taxon>Eurotiomycetes</taxon>
        <taxon>Chaetothyriomycetidae</taxon>
        <taxon>Chaetothyriales</taxon>
        <taxon>Cyphellophoraceae</taxon>
        <taxon>Cyphellophora</taxon>
    </lineage>
</organism>
<accession>W2RNB6</accession>
<evidence type="ECO:0008006" key="3">
    <source>
        <dbReference type="Google" id="ProtNLM"/>
    </source>
</evidence>
<dbReference type="Proteomes" id="UP000030752">
    <property type="component" value="Unassembled WGS sequence"/>
</dbReference>
<gene>
    <name evidence="1" type="ORF">HMPREF1541_08188</name>
</gene>
<dbReference type="PANTHER" id="PTHR38688:SF1">
    <property type="entry name" value="FAD_NAD(P)-BINDING DOMAIN-CONTAINING PROTEIN"/>
    <property type="match status" value="1"/>
</dbReference>
<dbReference type="STRING" id="1220924.W2RNB6"/>
<dbReference type="OrthoDB" id="432536at2759"/>
<dbReference type="InParanoid" id="W2RNB6"/>
<evidence type="ECO:0000313" key="2">
    <source>
        <dbReference type="Proteomes" id="UP000030752"/>
    </source>
</evidence>
<dbReference type="eggNOG" id="ENOG502RXKM">
    <property type="taxonomic scope" value="Eukaryota"/>
</dbReference>
<sequence length="400" mass="43669">MLTRVYDAVVAGGGAAGIATVGALLHFKPQLNVAWVDPDFRGGRISKKYRDVSSNTKVRLFADYANALEPFQQIIRSTPKPNAMTVMAELDQNRGCQLHYAADMLQMLTGGLWKMTNVDAYFGRLSSVNRPDSLWSARLNLNSGAISSSNSAAAIGTSTIGALRAHRLIVCTGSSPTTLALPTTKPETLDLDDCLDRQALRDLLPTDKDITIGIIGTSHSAIVLIMNLYELATSTHPRLKMRWFVRSELTYAQEMDGWILRDNTGLKGASADFAREHLEENSLKDSPVRPYLAKVDCPDAADPKMKPELEKCTHIVQAIGFSRSDTMPKVSVDGKEVQGLGWNPETGALTDGKGAGLPQAFGAGIAFPERVKGPHGNVEHAVGMWKFMRYLKRTVPTWVE</sequence>
<keyword evidence="2" id="KW-1185">Reference proteome</keyword>
<protein>
    <recommendedName>
        <fullName evidence="3">FAD/NAD(P)-binding domain-containing protein</fullName>
    </recommendedName>
</protein>
<name>W2RNB6_CYPE1</name>
<dbReference type="EMBL" id="KB822724">
    <property type="protein sequence ID" value="ETN37198.1"/>
    <property type="molecule type" value="Genomic_DNA"/>
</dbReference>
<dbReference type="PANTHER" id="PTHR38688">
    <property type="entry name" value="PYR_REDOX_2 DOMAIN-CONTAINING PROTEIN"/>
    <property type="match status" value="1"/>
</dbReference>
<dbReference type="AlphaFoldDB" id="W2RNB6"/>
<dbReference type="HOGENOM" id="CLU_033663_1_0_1"/>
<dbReference type="InterPro" id="IPR053275">
    <property type="entry name" value="Agnestin_monoxygenase"/>
</dbReference>
<dbReference type="InterPro" id="IPR036188">
    <property type="entry name" value="FAD/NAD-bd_sf"/>
</dbReference>
<reference evidence="1 2" key="1">
    <citation type="submission" date="2013-03" db="EMBL/GenBank/DDBJ databases">
        <title>The Genome Sequence of Phialophora europaea CBS 101466.</title>
        <authorList>
            <consortium name="The Broad Institute Genomics Platform"/>
            <person name="Cuomo C."/>
            <person name="de Hoog S."/>
            <person name="Gorbushina A."/>
            <person name="Walker B."/>
            <person name="Young S.K."/>
            <person name="Zeng Q."/>
            <person name="Gargeya S."/>
            <person name="Fitzgerald M."/>
            <person name="Haas B."/>
            <person name="Abouelleil A."/>
            <person name="Allen A.W."/>
            <person name="Alvarado L."/>
            <person name="Arachchi H.M."/>
            <person name="Berlin A.M."/>
            <person name="Chapman S.B."/>
            <person name="Gainer-Dewar J."/>
            <person name="Goldberg J."/>
            <person name="Griggs A."/>
            <person name="Gujja S."/>
            <person name="Hansen M."/>
            <person name="Howarth C."/>
            <person name="Imamovic A."/>
            <person name="Ireland A."/>
            <person name="Larimer J."/>
            <person name="McCowan C."/>
            <person name="Murphy C."/>
            <person name="Pearson M."/>
            <person name="Poon T.W."/>
            <person name="Priest M."/>
            <person name="Roberts A."/>
            <person name="Saif S."/>
            <person name="Shea T."/>
            <person name="Sisk P."/>
            <person name="Sykes S."/>
            <person name="Wortman J."/>
            <person name="Nusbaum C."/>
            <person name="Birren B."/>
        </authorList>
    </citation>
    <scope>NUCLEOTIDE SEQUENCE [LARGE SCALE GENOMIC DNA]</scope>
    <source>
        <strain evidence="1 2">CBS 101466</strain>
    </source>
</reference>
<proteinExistence type="predicted"/>
<dbReference type="VEuPathDB" id="FungiDB:HMPREF1541_08188"/>
<dbReference type="SUPFAM" id="SSF51905">
    <property type="entry name" value="FAD/NAD(P)-binding domain"/>
    <property type="match status" value="1"/>
</dbReference>